<dbReference type="Proteomes" id="UP000315730">
    <property type="component" value="Unassembled WGS sequence"/>
</dbReference>
<sequence length="248" mass="28359">MKGTIYCGACGSRFIIVNANNVKGRIYPYFVCNGRHSKATSCTRQAILIEDVERLVEKYYESIQISGEMRQSLAGMVHAEFDHLLAEDSGELESLAKERFGLEEERLVVLRAHYSGAISLELLKEEQMRIEARLDDIKGRLSAHHDEYAAARENLDDCLTLLANVSLIYSRCDNQNRRLCNQAFFRKIFIDQDREVRVEYQPSYEALCDIEIQGNALNWAEQAKKKDEVQTFSRVETLVEGLNLAHMG</sequence>
<protein>
    <recommendedName>
        <fullName evidence="1">Recombinase zinc beta ribbon domain-containing protein</fullName>
    </recommendedName>
</protein>
<reference evidence="2 3" key="1">
    <citation type="submission" date="2019-06" db="EMBL/GenBank/DDBJ databases">
        <title>Whole genome shotgun sequence of Kocuria varians NBRC 15358.</title>
        <authorList>
            <person name="Hosoyama A."/>
            <person name="Uohara A."/>
            <person name="Ohji S."/>
            <person name="Ichikawa N."/>
        </authorList>
    </citation>
    <scope>NUCLEOTIDE SEQUENCE [LARGE SCALE GENOMIC DNA]</scope>
    <source>
        <strain evidence="2 3">NBRC 15358</strain>
    </source>
</reference>
<evidence type="ECO:0000313" key="2">
    <source>
        <dbReference type="EMBL" id="GEC98441.1"/>
    </source>
</evidence>
<keyword evidence="3" id="KW-1185">Reference proteome</keyword>
<comment type="caution">
    <text evidence="2">The sequence shown here is derived from an EMBL/GenBank/DDBJ whole genome shotgun (WGS) entry which is preliminary data.</text>
</comment>
<dbReference type="InterPro" id="IPR025827">
    <property type="entry name" value="Zn_ribbon_recom_dom"/>
</dbReference>
<evidence type="ECO:0000313" key="3">
    <source>
        <dbReference type="Proteomes" id="UP000315730"/>
    </source>
</evidence>
<dbReference type="EMBL" id="BJNW01000004">
    <property type="protein sequence ID" value="GEC98441.1"/>
    <property type="molecule type" value="Genomic_DNA"/>
</dbReference>
<feature type="domain" description="Recombinase zinc beta ribbon" evidence="1">
    <location>
        <begin position="2"/>
        <end position="59"/>
    </location>
</feature>
<evidence type="ECO:0000259" key="1">
    <source>
        <dbReference type="Pfam" id="PF13408"/>
    </source>
</evidence>
<dbReference type="Pfam" id="PF13408">
    <property type="entry name" value="Zn_ribbon_recom"/>
    <property type="match status" value="1"/>
</dbReference>
<accession>A0A4Y4CZX8</accession>
<name>A0A4Y4CZX8_KOCVA</name>
<proteinExistence type="predicted"/>
<organism evidence="2 3">
    <name type="scientific">Kocuria varians</name>
    <name type="common">Micrococcus varians</name>
    <dbReference type="NCBI Taxonomy" id="1272"/>
    <lineage>
        <taxon>Bacteria</taxon>
        <taxon>Bacillati</taxon>
        <taxon>Actinomycetota</taxon>
        <taxon>Actinomycetes</taxon>
        <taxon>Micrococcales</taxon>
        <taxon>Micrococcaceae</taxon>
        <taxon>Kocuria</taxon>
    </lineage>
</organism>
<dbReference type="AlphaFoldDB" id="A0A4Y4CZX8"/>
<gene>
    <name evidence="2" type="ORF">KVA01_05960</name>
</gene>